<sequence length="403" mass="45895">MTDKELLQSTSKCDINTALSEILSRSNFRPTKVLRNECVDVEVEPSSFKVDTDTFANPVPSAYYQPHLTVPTFELLSPHLSDQELRTKFFDDICVGARICTRALRVGIVVLEVELVCMLSHFRRFMLPYMRAEKCTVNYDKSRRNYCINDYIAVLMKMRNMFDESTYSSNETINVTRKNPNLCEAISVRIDTTRTALNSLAEKLSGNLETAVELRTNQTRKLAMIHVTRGAQLTREAKYFEAIQCFNRALVVDESCADAYVGRGAACAGDSNFTAALSDFQKALEHESHHKNAIRYFIEVSLAFGKQLERERKFPDAKEKYDNALKLVPTDSRCIDAVRRVTRRIDSIDVIDLEDDGDDSRKSGNGDVSKKRRISTNAEETAEASRRKLKEMEAFIDKLKRSK</sequence>
<dbReference type="PANTHER" id="PTHR23184:SF9">
    <property type="entry name" value="TETRATRICOPEPTIDE REPEAT PROTEIN 14"/>
    <property type="match status" value="1"/>
</dbReference>
<proteinExistence type="predicted"/>
<gene>
    <name evidence="3" type="ORF">DdX_08794</name>
</gene>
<dbReference type="SUPFAM" id="SSF48452">
    <property type="entry name" value="TPR-like"/>
    <property type="match status" value="1"/>
</dbReference>
<dbReference type="Gene3D" id="1.25.40.10">
    <property type="entry name" value="Tetratricopeptide repeat domain"/>
    <property type="match status" value="1"/>
</dbReference>
<dbReference type="PANTHER" id="PTHR23184">
    <property type="entry name" value="TETRATRICOPEPTIDE REPEAT PROTEIN 14"/>
    <property type="match status" value="1"/>
</dbReference>
<dbReference type="AlphaFoldDB" id="A0AAD4N3V4"/>
<comment type="caution">
    <text evidence="3">The sequence shown here is derived from an EMBL/GenBank/DDBJ whole genome shotgun (WGS) entry which is preliminary data.</text>
</comment>
<accession>A0AAD4N3V4</accession>
<keyword evidence="4" id="KW-1185">Reference proteome</keyword>
<dbReference type="Proteomes" id="UP001201812">
    <property type="component" value="Unassembled WGS sequence"/>
</dbReference>
<keyword evidence="1" id="KW-0802">TPR repeat</keyword>
<name>A0AAD4N3V4_9BILA</name>
<protein>
    <submittedName>
        <fullName evidence="3">Tetratricopeptide repeat protein 14 like protein</fullName>
    </submittedName>
</protein>
<dbReference type="InterPro" id="IPR011990">
    <property type="entry name" value="TPR-like_helical_dom_sf"/>
</dbReference>
<evidence type="ECO:0000256" key="1">
    <source>
        <dbReference type="PROSITE-ProRule" id="PRU00339"/>
    </source>
</evidence>
<organism evidence="3 4">
    <name type="scientific">Ditylenchus destructor</name>
    <dbReference type="NCBI Taxonomy" id="166010"/>
    <lineage>
        <taxon>Eukaryota</taxon>
        <taxon>Metazoa</taxon>
        <taxon>Ecdysozoa</taxon>
        <taxon>Nematoda</taxon>
        <taxon>Chromadorea</taxon>
        <taxon>Rhabditida</taxon>
        <taxon>Tylenchina</taxon>
        <taxon>Tylenchomorpha</taxon>
        <taxon>Sphaerularioidea</taxon>
        <taxon>Anguinidae</taxon>
        <taxon>Anguininae</taxon>
        <taxon>Ditylenchus</taxon>
    </lineage>
</organism>
<dbReference type="PROSITE" id="PS50005">
    <property type="entry name" value="TPR"/>
    <property type="match status" value="1"/>
</dbReference>
<dbReference type="EMBL" id="JAKKPZ010000014">
    <property type="protein sequence ID" value="KAI1713911.1"/>
    <property type="molecule type" value="Genomic_DNA"/>
</dbReference>
<evidence type="ECO:0000313" key="3">
    <source>
        <dbReference type="EMBL" id="KAI1713911.1"/>
    </source>
</evidence>
<dbReference type="InterPro" id="IPR039190">
    <property type="entry name" value="TTC14"/>
</dbReference>
<reference evidence="3" key="1">
    <citation type="submission" date="2022-01" db="EMBL/GenBank/DDBJ databases">
        <title>Genome Sequence Resource for Two Populations of Ditylenchus destructor, the Migratory Endoparasitic Phytonematode.</title>
        <authorList>
            <person name="Zhang H."/>
            <person name="Lin R."/>
            <person name="Xie B."/>
        </authorList>
    </citation>
    <scope>NUCLEOTIDE SEQUENCE</scope>
    <source>
        <strain evidence="3">BazhouSP</strain>
    </source>
</reference>
<dbReference type="InterPro" id="IPR019734">
    <property type="entry name" value="TPR_rpt"/>
</dbReference>
<feature type="region of interest" description="Disordered" evidence="2">
    <location>
        <begin position="356"/>
        <end position="385"/>
    </location>
</feature>
<evidence type="ECO:0000313" key="4">
    <source>
        <dbReference type="Proteomes" id="UP001201812"/>
    </source>
</evidence>
<feature type="repeat" description="TPR" evidence="1">
    <location>
        <begin position="257"/>
        <end position="290"/>
    </location>
</feature>
<evidence type="ECO:0000256" key="2">
    <source>
        <dbReference type="SAM" id="MobiDB-lite"/>
    </source>
</evidence>
<dbReference type="SMART" id="SM00028">
    <property type="entry name" value="TPR"/>
    <property type="match status" value="3"/>
</dbReference>